<evidence type="ECO:0000256" key="2">
    <source>
        <dbReference type="ARBA" id="ARBA00023043"/>
    </source>
</evidence>
<evidence type="ECO:0000313" key="5">
    <source>
        <dbReference type="Proteomes" id="UP000316079"/>
    </source>
</evidence>
<feature type="compositionally biased region" description="Basic residues" evidence="3">
    <location>
        <begin position="46"/>
        <end position="56"/>
    </location>
</feature>
<keyword evidence="2" id="KW-0040">ANK repeat</keyword>
<dbReference type="Proteomes" id="UP000316079">
    <property type="component" value="Unassembled WGS sequence"/>
</dbReference>
<comment type="caution">
    <text evidence="4">The sequence shown here is derived from an EMBL/GenBank/DDBJ whole genome shotgun (WGS) entry which is preliminary data.</text>
</comment>
<dbReference type="CDD" id="cd21930">
    <property type="entry name" value="IPD_PPP1R12"/>
    <property type="match status" value="1"/>
</dbReference>
<dbReference type="PANTHER" id="PTHR24179:SF20">
    <property type="entry name" value="PROTEIN PHOSPHATASE 1 REGULATORY SUBUNIT 12A"/>
    <property type="match status" value="1"/>
</dbReference>
<protein>
    <submittedName>
        <fullName evidence="4">Uncharacterized protein</fullName>
    </submittedName>
</protein>
<dbReference type="OrthoDB" id="8956883at2759"/>
<evidence type="ECO:0000256" key="3">
    <source>
        <dbReference type="SAM" id="MobiDB-lite"/>
    </source>
</evidence>
<dbReference type="STRING" id="623744.A0A553N602"/>
<evidence type="ECO:0000256" key="1">
    <source>
        <dbReference type="ARBA" id="ARBA00022737"/>
    </source>
</evidence>
<keyword evidence="5" id="KW-1185">Reference proteome</keyword>
<evidence type="ECO:0000313" key="4">
    <source>
        <dbReference type="EMBL" id="TRY60871.1"/>
    </source>
</evidence>
<dbReference type="EMBL" id="SRMA01027015">
    <property type="protein sequence ID" value="TRY60871.1"/>
    <property type="molecule type" value="Genomic_DNA"/>
</dbReference>
<keyword evidence="1" id="KW-0677">Repeat</keyword>
<feature type="region of interest" description="Disordered" evidence="3">
    <location>
        <begin position="84"/>
        <end position="108"/>
    </location>
</feature>
<accession>A0A553N602</accession>
<dbReference type="InterPro" id="IPR051226">
    <property type="entry name" value="PP1_Regulatory_Subunit"/>
</dbReference>
<dbReference type="PANTHER" id="PTHR24179">
    <property type="entry name" value="PROTEIN PHOSPHATASE 1 REGULATORY SUBUNIT 12"/>
    <property type="match status" value="1"/>
</dbReference>
<dbReference type="AlphaFoldDB" id="A0A553N602"/>
<dbReference type="GO" id="GO:0030018">
    <property type="term" value="C:Z disc"/>
    <property type="evidence" value="ECO:0007669"/>
    <property type="project" value="TreeGrafter"/>
</dbReference>
<organism evidence="4 5">
    <name type="scientific">Danionella cerebrum</name>
    <dbReference type="NCBI Taxonomy" id="2873325"/>
    <lineage>
        <taxon>Eukaryota</taxon>
        <taxon>Metazoa</taxon>
        <taxon>Chordata</taxon>
        <taxon>Craniata</taxon>
        <taxon>Vertebrata</taxon>
        <taxon>Euteleostomi</taxon>
        <taxon>Actinopterygii</taxon>
        <taxon>Neopterygii</taxon>
        <taxon>Teleostei</taxon>
        <taxon>Ostariophysi</taxon>
        <taxon>Cypriniformes</taxon>
        <taxon>Danionidae</taxon>
        <taxon>Danioninae</taxon>
        <taxon>Danionella</taxon>
    </lineage>
</organism>
<feature type="region of interest" description="Disordered" evidence="3">
    <location>
        <begin position="38"/>
        <end position="62"/>
    </location>
</feature>
<dbReference type="GO" id="GO:0019208">
    <property type="term" value="F:phosphatase regulator activity"/>
    <property type="evidence" value="ECO:0007669"/>
    <property type="project" value="TreeGrafter"/>
</dbReference>
<dbReference type="Gene3D" id="6.10.140.390">
    <property type="match status" value="1"/>
</dbReference>
<sequence>MTSSLAAATTAAAAAAVLLSDGTMQDYLLRAHMFQAKDEEAESQRKAKSRQARQTRRATQGVTLSELMEAKRCFSPTKMALKTSEVHEEQKEASSSEKCLSHSEKRLDEQGNWKRREISKLESNSFCSCPSKVACGGFTSSLKSHSNTSEIEETDENDNFLYGFPGGSTTQKPVDETKLSHLQTQVPL</sequence>
<dbReference type="GO" id="GO:0031672">
    <property type="term" value="C:A band"/>
    <property type="evidence" value="ECO:0007669"/>
    <property type="project" value="TreeGrafter"/>
</dbReference>
<reference evidence="4 5" key="1">
    <citation type="journal article" date="2019" name="Sci. Data">
        <title>Hybrid genome assembly and annotation of Danionella translucida.</title>
        <authorList>
            <person name="Kadobianskyi M."/>
            <person name="Schulze L."/>
            <person name="Schuelke M."/>
            <person name="Judkewitz B."/>
        </authorList>
    </citation>
    <scope>NUCLEOTIDE SEQUENCE [LARGE SCALE GENOMIC DNA]</scope>
    <source>
        <strain evidence="4 5">Bolton</strain>
    </source>
</reference>
<gene>
    <name evidence="4" type="ORF">DNTS_035138</name>
</gene>
<dbReference type="GO" id="GO:0004857">
    <property type="term" value="F:enzyme inhibitor activity"/>
    <property type="evidence" value="ECO:0007669"/>
    <property type="project" value="TreeGrafter"/>
</dbReference>
<feature type="region of interest" description="Disordered" evidence="3">
    <location>
        <begin position="143"/>
        <end position="188"/>
    </location>
</feature>
<name>A0A553N602_9TELE</name>
<proteinExistence type="predicted"/>